<keyword evidence="3" id="KW-1185">Reference proteome</keyword>
<dbReference type="RefSeq" id="WP_203166256.1">
    <property type="nucleotide sequence ID" value="NZ_JAEVLS010000001.1"/>
</dbReference>
<evidence type="ECO:0000313" key="2">
    <source>
        <dbReference type="EMBL" id="MBM0104299.1"/>
    </source>
</evidence>
<evidence type="ECO:0000256" key="1">
    <source>
        <dbReference type="SAM" id="MobiDB-lite"/>
    </source>
</evidence>
<gene>
    <name evidence="2" type="ORF">JM946_06055</name>
</gene>
<feature type="compositionally biased region" description="Basic and acidic residues" evidence="1">
    <location>
        <begin position="87"/>
        <end position="106"/>
    </location>
</feature>
<accession>A0ABS1WTJ3</accession>
<dbReference type="EMBL" id="JAEVLS010000001">
    <property type="protein sequence ID" value="MBM0104299.1"/>
    <property type="molecule type" value="Genomic_DNA"/>
</dbReference>
<reference evidence="2 3" key="1">
    <citation type="journal article" date="2021" name="Int. J. Syst. Evol. Microbiol.">
        <title>Steroidobacter gossypii sp. nov., isolated from soil of cotton cropping field.</title>
        <authorList>
            <person name="Huang R."/>
            <person name="Yang S."/>
            <person name="Zhen C."/>
            <person name="Liu W."/>
        </authorList>
    </citation>
    <scope>NUCLEOTIDE SEQUENCE [LARGE SCALE GENOMIC DNA]</scope>
    <source>
        <strain evidence="2 3">S1-65</strain>
    </source>
</reference>
<feature type="compositionally biased region" description="Polar residues" evidence="1">
    <location>
        <begin position="52"/>
        <end position="62"/>
    </location>
</feature>
<name>A0ABS1WTJ3_9GAMM</name>
<comment type="caution">
    <text evidence="2">The sequence shown here is derived from an EMBL/GenBank/DDBJ whole genome shotgun (WGS) entry which is preliminary data.</text>
</comment>
<evidence type="ECO:0000313" key="3">
    <source>
        <dbReference type="Proteomes" id="UP000661077"/>
    </source>
</evidence>
<feature type="region of interest" description="Disordered" evidence="1">
    <location>
        <begin position="35"/>
        <end position="113"/>
    </location>
</feature>
<proteinExistence type="predicted"/>
<organism evidence="2 3">
    <name type="scientific">Steroidobacter gossypii</name>
    <dbReference type="NCBI Taxonomy" id="2805490"/>
    <lineage>
        <taxon>Bacteria</taxon>
        <taxon>Pseudomonadati</taxon>
        <taxon>Pseudomonadota</taxon>
        <taxon>Gammaproteobacteria</taxon>
        <taxon>Steroidobacterales</taxon>
        <taxon>Steroidobacteraceae</taxon>
        <taxon>Steroidobacter</taxon>
    </lineage>
</organism>
<dbReference type="Proteomes" id="UP000661077">
    <property type="component" value="Unassembled WGS sequence"/>
</dbReference>
<protein>
    <submittedName>
        <fullName evidence="2">Uncharacterized protein</fullName>
    </submittedName>
</protein>
<sequence>MSHPEDRFQLETGLYSRDVDTQRLKKLDLNDLSIAETGSYPRPPGLTDPNDHSSTTDGNVGNSVHGATPGALKPEDLQAPEALPPRKPLDRKQLEEWRALRKRVEPDSGQTGD</sequence>